<reference evidence="2" key="1">
    <citation type="submission" date="2019-07" db="EMBL/GenBank/DDBJ databases">
        <authorList>
            <person name="Weber M."/>
            <person name="Kostadinov I."/>
            <person name="Kostadinov D I."/>
        </authorList>
    </citation>
    <scope>NUCLEOTIDE SEQUENCE</scope>
    <source>
        <strain evidence="2">Gfbio:sag-sample-m06:053724c1-46a9-4a36-b237-ea2bf867836b</strain>
    </source>
</reference>
<proteinExistence type="predicted"/>
<evidence type="ECO:0000259" key="1">
    <source>
        <dbReference type="Pfam" id="PF08388"/>
    </source>
</evidence>
<name>A0A7D9H551_9GAMM</name>
<organism evidence="2">
    <name type="scientific">uncultured Woeseiaceae bacterium</name>
    <dbReference type="NCBI Taxonomy" id="1983305"/>
    <lineage>
        <taxon>Bacteria</taxon>
        <taxon>Pseudomonadati</taxon>
        <taxon>Pseudomonadota</taxon>
        <taxon>Gammaproteobacteria</taxon>
        <taxon>Woeseiales</taxon>
        <taxon>Woeseiaceae</taxon>
        <taxon>environmental samples</taxon>
    </lineage>
</organism>
<sequence length="116" mass="13601">MFASFTPAISPRSAKKIRQQARRWRLHLRTSQSLNDIAHSVNPAIRGWVNYYGAYQRSTLLPVLHDIDYHLVKWVKRKYKKKGKYSKRAIRWLGQVAYHQPALFAHWSLGAPFPAE</sequence>
<dbReference type="EMBL" id="LR633967">
    <property type="protein sequence ID" value="VUX56187.1"/>
    <property type="molecule type" value="Genomic_DNA"/>
</dbReference>
<gene>
    <name evidence="2" type="ORF">JTBM06_V1_380001</name>
</gene>
<protein>
    <recommendedName>
        <fullName evidence="1">Group II intron maturase-specific domain-containing protein</fullName>
    </recommendedName>
</protein>
<dbReference type="AlphaFoldDB" id="A0A7D9H551"/>
<dbReference type="Pfam" id="PF08388">
    <property type="entry name" value="GIIM"/>
    <property type="match status" value="1"/>
</dbReference>
<feature type="domain" description="Group II intron maturase-specific" evidence="1">
    <location>
        <begin position="15"/>
        <end position="88"/>
    </location>
</feature>
<evidence type="ECO:0000313" key="2">
    <source>
        <dbReference type="EMBL" id="VUX56187.1"/>
    </source>
</evidence>
<accession>A0A7D9H551</accession>
<dbReference type="InterPro" id="IPR013597">
    <property type="entry name" value="Mat_intron_G2"/>
</dbReference>